<dbReference type="GO" id="GO:0000014">
    <property type="term" value="F:single-stranded DNA endodeoxyribonuclease activity"/>
    <property type="evidence" value="ECO:0007669"/>
    <property type="project" value="TreeGrafter"/>
</dbReference>
<keyword evidence="7" id="KW-0488">Methylation</keyword>
<dbReference type="Pfam" id="PF02732">
    <property type="entry name" value="ERCC4"/>
    <property type="match status" value="1"/>
</dbReference>
<dbReference type="SUPFAM" id="SSF48670">
    <property type="entry name" value="Transducin (heterotrimeric G protein), gamma chain"/>
    <property type="match status" value="1"/>
</dbReference>
<evidence type="ECO:0000313" key="22">
    <source>
        <dbReference type="EMBL" id="KAF7726193.1"/>
    </source>
</evidence>
<evidence type="ECO:0000259" key="21">
    <source>
        <dbReference type="PROSITE" id="PS50058"/>
    </source>
</evidence>
<keyword evidence="9" id="KW-0255">Endonuclease</keyword>
<dbReference type="SUPFAM" id="SSF47781">
    <property type="entry name" value="RuvA domain 2-like"/>
    <property type="match status" value="1"/>
</dbReference>
<dbReference type="Pfam" id="PF00631">
    <property type="entry name" value="G-gamma"/>
    <property type="match status" value="1"/>
</dbReference>
<dbReference type="InterPro" id="IPR006166">
    <property type="entry name" value="ERCC4_domain"/>
</dbReference>
<dbReference type="InterPro" id="IPR010994">
    <property type="entry name" value="RuvA_2-like"/>
</dbReference>
<keyword evidence="16" id="KW-0807">Transducer</keyword>
<dbReference type="Gene3D" id="3.40.50.10130">
    <property type="match status" value="1"/>
</dbReference>
<dbReference type="InterPro" id="IPR036284">
    <property type="entry name" value="GGL_sf"/>
</dbReference>
<dbReference type="CDD" id="cd20078">
    <property type="entry name" value="XPF_nuclease_XPF_euk"/>
    <property type="match status" value="1"/>
</dbReference>
<comment type="caution">
    <text evidence="22">The sequence shown here is derived from an EMBL/GenBank/DDBJ whole genome shotgun (WGS) entry which is preliminary data.</text>
</comment>
<accession>A0A8H7ENQ9</accession>
<reference evidence="22" key="1">
    <citation type="submission" date="2020-01" db="EMBL/GenBank/DDBJ databases">
        <title>Genome Sequencing of Three Apophysomyces-Like Fungal Strains Confirms a Novel Fungal Genus in the Mucoromycota with divergent Burkholderia-like Endosymbiotic Bacteria.</title>
        <authorList>
            <person name="Stajich J.E."/>
            <person name="Macias A.M."/>
            <person name="Carter-House D."/>
            <person name="Lovett B."/>
            <person name="Kasson L.R."/>
            <person name="Berry K."/>
            <person name="Grigoriev I."/>
            <person name="Chang Y."/>
            <person name="Spatafora J."/>
            <person name="Kasson M.T."/>
        </authorList>
    </citation>
    <scope>NUCLEOTIDE SEQUENCE</scope>
    <source>
        <strain evidence="22">NRRL A-21654</strain>
    </source>
</reference>
<dbReference type="GO" id="GO:0003697">
    <property type="term" value="F:single-stranded DNA binding"/>
    <property type="evidence" value="ECO:0007669"/>
    <property type="project" value="InterPro"/>
</dbReference>
<dbReference type="SMART" id="SM00224">
    <property type="entry name" value="GGL"/>
    <property type="match status" value="1"/>
</dbReference>
<comment type="subunit">
    <text evidence="5">G proteins are composed of 3 units, alpha, beta and gamma.</text>
</comment>
<keyword evidence="17" id="KW-0539">Nucleus</keyword>
<keyword evidence="15" id="KW-0234">DNA repair</keyword>
<evidence type="ECO:0000256" key="11">
    <source>
        <dbReference type="ARBA" id="ARBA00022801"/>
    </source>
</evidence>
<dbReference type="Proteomes" id="UP000605846">
    <property type="component" value="Unassembled WGS sequence"/>
</dbReference>
<keyword evidence="10" id="KW-0227">DNA damage</keyword>
<keyword evidence="14" id="KW-0564">Palmitate</keyword>
<keyword evidence="18" id="KW-0449">Lipoprotein</keyword>
<dbReference type="GO" id="GO:0016020">
    <property type="term" value="C:membrane"/>
    <property type="evidence" value="ECO:0007669"/>
    <property type="project" value="UniProtKB-SubCell"/>
</dbReference>
<gene>
    <name evidence="22" type="ORF">EC973_008991</name>
</gene>
<comment type="similarity">
    <text evidence="3">Belongs to the G protein gamma family.</text>
</comment>
<sequence length="968" mass="109426">MAQPLLEFQKQILTEIVTEDALLILAQGLGLFKILCLFLQLHCKDNHLVLVLNTTQAQNAAICERLTASGIDPKRTMQTIEYATPAESRSATYREGGIFAITSRILAVDMLLKRVPVPLISGIIVYNAHRIKPNSMEHLILQIYREENQEGFIKAFSDQPEAFTSGFAPLQNTLKSLQLRKVHLWPRFQVLVSDNLANTSDDVVELRQPMTPSMDKIQQALVECLEATLNEVRRLNSMVDVQEFTVENSLFKSFDTIIRRQLDPVWHRVSLSTKQFVGDLHILRCLLEYLMNYDCVSFNSFVETIIASNTGMEGKQVRQSQWLFLGAADTAISTARKRVYLKSSDPEYDALRTPPNIPDINLVLEEQPKWGLLKDILDEIEEDIATALDGKGAPVLIMVKDKRTLAQLKEYISQMKHPENEPKPVLKRLARNFFLWREKMNNIRRSIASSEAQQQQNSAKAQRGFTGRGSAPPNKRRRVRGGSSTAAGSGSRTTLREEIQDVVTILDAPTGEEVEDIDLKTIGPDSNQIVNTVPMGENDILPKFVEVSKESLITIQCYDAVTDEQVLEDVQPLFVIMYDPDPAFVRRLEVYRAMNPQLKVRVYFMVYDNSIEEQTYLSLIRKEKEAFERLIREKSVMAIPLPHPKPNGQDDAFVRAVSSRIAGGQLQMTGPPSVIVDMREFRSSLPPILYSEGIQVVPCTLQVGDYILSPDMCVERKSIADLVSSFTSGRLYTQCESMTTHYKIPILLIEFEENKSFSLQSLSDIKDSIVMTDLPAKLVLLTLSFPRLRVIWSSSPHETAAVFKELKKTEDQPDAEKAALVGTENPEDVENTYNVTPQEILRSMPGVTSKNYQHIMAAVNNIEELCVLSEDALQKIIGQEPGRKLYRFIHQQASQRQAIPEAKLRRLLDLNDKLKEQLEIPRIPISEASRSLIEYCQTNRDMMLPSIWGNRSPDPFAEPTAGCACLLM</sequence>
<comment type="similarity">
    <text evidence="4">Belongs to the XPF family.</text>
</comment>
<evidence type="ECO:0000256" key="20">
    <source>
        <dbReference type="SAM" id="MobiDB-lite"/>
    </source>
</evidence>
<evidence type="ECO:0000256" key="2">
    <source>
        <dbReference type="ARBA" id="ARBA00004170"/>
    </source>
</evidence>
<dbReference type="SMART" id="SM00891">
    <property type="entry name" value="ERCC4"/>
    <property type="match status" value="1"/>
</dbReference>
<dbReference type="AlphaFoldDB" id="A0A8H7ENQ9"/>
<dbReference type="PANTHER" id="PTHR10150">
    <property type="entry name" value="DNA REPAIR ENDONUCLEASE XPF"/>
    <property type="match status" value="1"/>
</dbReference>
<keyword evidence="19" id="KW-0636">Prenylation</keyword>
<dbReference type="Gene3D" id="1.10.150.20">
    <property type="entry name" value="5' to 3' exonuclease, C-terminal subdomain"/>
    <property type="match status" value="1"/>
</dbReference>
<dbReference type="EMBL" id="JABAYA010000082">
    <property type="protein sequence ID" value="KAF7726193.1"/>
    <property type="molecule type" value="Genomic_DNA"/>
</dbReference>
<evidence type="ECO:0000256" key="12">
    <source>
        <dbReference type="ARBA" id="ARBA00023125"/>
    </source>
</evidence>
<evidence type="ECO:0000313" key="23">
    <source>
        <dbReference type="Proteomes" id="UP000605846"/>
    </source>
</evidence>
<dbReference type="InterPro" id="IPR011335">
    <property type="entry name" value="Restrct_endonuc-II-like"/>
</dbReference>
<evidence type="ECO:0000256" key="9">
    <source>
        <dbReference type="ARBA" id="ARBA00022759"/>
    </source>
</evidence>
<dbReference type="NCBIfam" id="TIGR00596">
    <property type="entry name" value="rad1"/>
    <property type="match status" value="1"/>
</dbReference>
<dbReference type="GO" id="GO:0007186">
    <property type="term" value="P:G protein-coupled receptor signaling pathway"/>
    <property type="evidence" value="ECO:0007669"/>
    <property type="project" value="InterPro"/>
</dbReference>
<dbReference type="InterPro" id="IPR047520">
    <property type="entry name" value="XPF_nuclease"/>
</dbReference>
<evidence type="ECO:0000256" key="17">
    <source>
        <dbReference type="ARBA" id="ARBA00023242"/>
    </source>
</evidence>
<dbReference type="GO" id="GO:0000712">
    <property type="term" value="P:resolution of meiotic recombination intermediates"/>
    <property type="evidence" value="ECO:0007669"/>
    <property type="project" value="TreeGrafter"/>
</dbReference>
<feature type="compositionally biased region" description="Low complexity" evidence="20">
    <location>
        <begin position="447"/>
        <end position="462"/>
    </location>
</feature>
<evidence type="ECO:0000256" key="6">
    <source>
        <dbReference type="ARBA" id="ARBA00016111"/>
    </source>
</evidence>
<dbReference type="SMART" id="SM01224">
    <property type="entry name" value="G_gamma"/>
    <property type="match status" value="1"/>
</dbReference>
<comment type="subcellular location">
    <subcellularLocation>
        <location evidence="2">Membrane</location>
        <topology evidence="2">Peripheral membrane protein</topology>
    </subcellularLocation>
    <subcellularLocation>
        <location evidence="1">Nucleus</location>
    </subcellularLocation>
</comment>
<keyword evidence="23" id="KW-1185">Reference proteome</keyword>
<organism evidence="22 23">
    <name type="scientific">Apophysomyces ossiformis</name>
    <dbReference type="NCBI Taxonomy" id="679940"/>
    <lineage>
        <taxon>Eukaryota</taxon>
        <taxon>Fungi</taxon>
        <taxon>Fungi incertae sedis</taxon>
        <taxon>Mucoromycota</taxon>
        <taxon>Mucoromycotina</taxon>
        <taxon>Mucoromycetes</taxon>
        <taxon>Mucorales</taxon>
        <taxon>Mucorineae</taxon>
        <taxon>Mucoraceae</taxon>
        <taxon>Apophysomyces</taxon>
    </lineage>
</organism>
<evidence type="ECO:0000256" key="7">
    <source>
        <dbReference type="ARBA" id="ARBA00022481"/>
    </source>
</evidence>
<evidence type="ECO:0000256" key="3">
    <source>
        <dbReference type="ARBA" id="ARBA00007431"/>
    </source>
</evidence>
<proteinExistence type="inferred from homology"/>
<evidence type="ECO:0000256" key="5">
    <source>
        <dbReference type="ARBA" id="ARBA00011581"/>
    </source>
</evidence>
<evidence type="ECO:0000256" key="1">
    <source>
        <dbReference type="ARBA" id="ARBA00004123"/>
    </source>
</evidence>
<dbReference type="GO" id="GO:0000110">
    <property type="term" value="C:nucleotide-excision repair factor 1 complex"/>
    <property type="evidence" value="ECO:0007669"/>
    <property type="project" value="TreeGrafter"/>
</dbReference>
<dbReference type="FunFam" id="4.10.260.10:FF:000003">
    <property type="entry name" value="G-protein complex gamma subunit Ste18/GpgA"/>
    <property type="match status" value="1"/>
</dbReference>
<keyword evidence="13" id="KW-0472">Membrane</keyword>
<dbReference type="GO" id="GO:1901255">
    <property type="term" value="P:nucleotide-excision repair involved in interstrand cross-link repair"/>
    <property type="evidence" value="ECO:0007669"/>
    <property type="project" value="TreeGrafter"/>
</dbReference>
<dbReference type="GO" id="GO:0000724">
    <property type="term" value="P:double-strand break repair via homologous recombination"/>
    <property type="evidence" value="ECO:0007669"/>
    <property type="project" value="TreeGrafter"/>
</dbReference>
<evidence type="ECO:0000256" key="8">
    <source>
        <dbReference type="ARBA" id="ARBA00022722"/>
    </source>
</evidence>
<evidence type="ECO:0000256" key="19">
    <source>
        <dbReference type="ARBA" id="ARBA00023289"/>
    </source>
</evidence>
<dbReference type="GO" id="GO:0003684">
    <property type="term" value="F:damaged DNA binding"/>
    <property type="evidence" value="ECO:0007669"/>
    <property type="project" value="TreeGrafter"/>
</dbReference>
<dbReference type="PROSITE" id="PS50058">
    <property type="entry name" value="G_PROTEIN_GAMMA"/>
    <property type="match status" value="1"/>
</dbReference>
<name>A0A8H7ENQ9_9FUNG</name>
<dbReference type="InterPro" id="IPR015898">
    <property type="entry name" value="G-protein_gamma-like_dom"/>
</dbReference>
<evidence type="ECO:0000256" key="4">
    <source>
        <dbReference type="ARBA" id="ARBA00010015"/>
    </source>
</evidence>
<feature type="domain" description="G protein gamma" evidence="21">
    <location>
        <begin position="895"/>
        <end position="966"/>
    </location>
</feature>
<evidence type="ECO:0000256" key="14">
    <source>
        <dbReference type="ARBA" id="ARBA00023139"/>
    </source>
</evidence>
<evidence type="ECO:0000256" key="13">
    <source>
        <dbReference type="ARBA" id="ARBA00023136"/>
    </source>
</evidence>
<dbReference type="SUPFAM" id="SSF52980">
    <property type="entry name" value="Restriction endonuclease-like"/>
    <property type="match status" value="1"/>
</dbReference>
<evidence type="ECO:0000256" key="10">
    <source>
        <dbReference type="ARBA" id="ARBA00022763"/>
    </source>
</evidence>
<feature type="compositionally biased region" description="Low complexity" evidence="20">
    <location>
        <begin position="481"/>
        <end position="493"/>
    </location>
</feature>
<evidence type="ECO:0000256" key="18">
    <source>
        <dbReference type="ARBA" id="ARBA00023288"/>
    </source>
</evidence>
<keyword evidence="11" id="KW-0378">Hydrolase</keyword>
<dbReference type="Gene3D" id="4.10.260.10">
    <property type="entry name" value="Transducin (heterotrimeric G protein), gamma chain"/>
    <property type="match status" value="1"/>
</dbReference>
<keyword evidence="8" id="KW-0540">Nuclease</keyword>
<feature type="region of interest" description="Disordered" evidence="20">
    <location>
        <begin position="447"/>
        <end position="493"/>
    </location>
</feature>
<dbReference type="PANTHER" id="PTHR10150:SF0">
    <property type="entry name" value="DNA REPAIR ENDONUCLEASE XPF"/>
    <property type="match status" value="1"/>
</dbReference>
<dbReference type="InterPro" id="IPR006167">
    <property type="entry name" value="XPF"/>
</dbReference>
<evidence type="ECO:0000256" key="16">
    <source>
        <dbReference type="ARBA" id="ARBA00023224"/>
    </source>
</evidence>
<protein>
    <recommendedName>
        <fullName evidence="6">Guanine nucleotide-binding protein subunit gamma</fullName>
    </recommendedName>
</protein>
<dbReference type="OrthoDB" id="361020at2759"/>
<evidence type="ECO:0000256" key="15">
    <source>
        <dbReference type="ARBA" id="ARBA00023204"/>
    </source>
</evidence>
<dbReference type="FunFam" id="3.40.50.10130:FF:000002">
    <property type="entry name" value="DNA repair endonuclease XPF"/>
    <property type="match status" value="1"/>
</dbReference>
<keyword evidence="12" id="KW-0238">DNA-binding</keyword>